<sequence length="70" mass="8443">MAHNTKKTMQVEVPEHENSYYLNSYRILRKKGGRRTLRKRPKMPPSYGMRPYKDDGGVLIWQTHREQRLL</sequence>
<name>A0A9D4V7G7_ADICA</name>
<evidence type="ECO:0000313" key="2">
    <source>
        <dbReference type="EMBL" id="KAI5080568.1"/>
    </source>
</evidence>
<organism evidence="2 3">
    <name type="scientific">Adiantum capillus-veneris</name>
    <name type="common">Maidenhair fern</name>
    <dbReference type="NCBI Taxonomy" id="13818"/>
    <lineage>
        <taxon>Eukaryota</taxon>
        <taxon>Viridiplantae</taxon>
        <taxon>Streptophyta</taxon>
        <taxon>Embryophyta</taxon>
        <taxon>Tracheophyta</taxon>
        <taxon>Polypodiopsida</taxon>
        <taxon>Polypodiidae</taxon>
        <taxon>Polypodiales</taxon>
        <taxon>Pteridineae</taxon>
        <taxon>Pteridaceae</taxon>
        <taxon>Vittarioideae</taxon>
        <taxon>Adiantum</taxon>
    </lineage>
</organism>
<reference evidence="2" key="1">
    <citation type="submission" date="2021-01" db="EMBL/GenBank/DDBJ databases">
        <title>Adiantum capillus-veneris genome.</title>
        <authorList>
            <person name="Fang Y."/>
            <person name="Liao Q."/>
        </authorList>
    </citation>
    <scope>NUCLEOTIDE SEQUENCE</scope>
    <source>
        <strain evidence="2">H3</strain>
        <tissue evidence="2">Leaf</tissue>
    </source>
</reference>
<dbReference type="Proteomes" id="UP000886520">
    <property type="component" value="Chromosome 4"/>
</dbReference>
<feature type="compositionally biased region" description="Basic residues" evidence="1">
    <location>
        <begin position="32"/>
        <end position="42"/>
    </location>
</feature>
<protein>
    <submittedName>
        <fullName evidence="2">Uncharacterized protein</fullName>
    </submittedName>
</protein>
<proteinExistence type="predicted"/>
<feature type="region of interest" description="Disordered" evidence="1">
    <location>
        <begin position="32"/>
        <end position="51"/>
    </location>
</feature>
<gene>
    <name evidence="2" type="ORF">GOP47_0003751</name>
</gene>
<accession>A0A9D4V7G7</accession>
<dbReference type="EMBL" id="JABFUD020000004">
    <property type="protein sequence ID" value="KAI5080568.1"/>
    <property type="molecule type" value="Genomic_DNA"/>
</dbReference>
<comment type="caution">
    <text evidence="2">The sequence shown here is derived from an EMBL/GenBank/DDBJ whole genome shotgun (WGS) entry which is preliminary data.</text>
</comment>
<keyword evidence="3" id="KW-1185">Reference proteome</keyword>
<evidence type="ECO:0000256" key="1">
    <source>
        <dbReference type="SAM" id="MobiDB-lite"/>
    </source>
</evidence>
<dbReference type="AlphaFoldDB" id="A0A9D4V7G7"/>
<evidence type="ECO:0000313" key="3">
    <source>
        <dbReference type="Proteomes" id="UP000886520"/>
    </source>
</evidence>